<proteinExistence type="predicted"/>
<dbReference type="EMBL" id="BRVO01000001">
    <property type="protein sequence ID" value="GLB48487.1"/>
    <property type="molecule type" value="Genomic_DNA"/>
</dbReference>
<organism evidence="1 2">
    <name type="scientific">Neptunitalea lumnitzerae</name>
    <dbReference type="NCBI Taxonomy" id="2965509"/>
    <lineage>
        <taxon>Bacteria</taxon>
        <taxon>Pseudomonadati</taxon>
        <taxon>Bacteroidota</taxon>
        <taxon>Flavobacteriia</taxon>
        <taxon>Flavobacteriales</taxon>
        <taxon>Flavobacteriaceae</taxon>
        <taxon>Neptunitalea</taxon>
    </lineage>
</organism>
<sequence>MGCRVSSSPNVKPLLDTLECLVKPAEDMTHLFVIPNTEMGGSKWFDAVSKETFEN</sequence>
<evidence type="ECO:0000313" key="2">
    <source>
        <dbReference type="Proteomes" id="UP001143543"/>
    </source>
</evidence>
<gene>
    <name evidence="1" type="ORF">Y10_08550</name>
</gene>
<accession>A0ABQ5MGJ4</accession>
<name>A0ABQ5MGJ4_9FLAO</name>
<protein>
    <submittedName>
        <fullName evidence="1">Uncharacterized protein</fullName>
    </submittedName>
</protein>
<comment type="caution">
    <text evidence="1">The sequence shown here is derived from an EMBL/GenBank/DDBJ whole genome shotgun (WGS) entry which is preliminary data.</text>
</comment>
<keyword evidence="2" id="KW-1185">Reference proteome</keyword>
<dbReference type="Proteomes" id="UP001143543">
    <property type="component" value="Unassembled WGS sequence"/>
</dbReference>
<evidence type="ECO:0000313" key="1">
    <source>
        <dbReference type="EMBL" id="GLB48487.1"/>
    </source>
</evidence>
<reference evidence="1" key="1">
    <citation type="submission" date="2022-07" db="EMBL/GenBank/DDBJ databases">
        <title>Taxonomy of Novel Oxalotrophic and Methylotrophic Bacteria.</title>
        <authorList>
            <person name="Sahin N."/>
            <person name="Tani A."/>
        </authorList>
    </citation>
    <scope>NUCLEOTIDE SEQUENCE</scope>
    <source>
        <strain evidence="1">Y10</strain>
    </source>
</reference>